<sequence length="321" mass="36798">MPYLGRIRHLVIRDPRLIIPFLESPPHLMKFLHTLEIWDHGHEKNVWKVTSLGNAPNLRDIHLFGDPRPLLKSLIYFPLSQITNISLLYVPLRDYDILGILHLAPNLISGSFAIGNPNTVSILTEINDLIFPLIHNIHFLSLDHPQVETSLAGLQPDRLILSAVRNVSVRAWRWRPLLSPIILYSGALEKLDIQTASISVDDLRELLLGAPRLTFLSITRPRKPSVMLPIQIIDKIAEGALVPRLETLRCYIDSRHPAAPQMLSLHLDMLELRRLDTTKASHIANVTFCFLEDREWVQRFMLVGLLQRVKKMNQEGWKIEI</sequence>
<keyword evidence="2" id="KW-1185">Reference proteome</keyword>
<organism evidence="1 2">
    <name type="scientific">Sphagnurus paluster</name>
    <dbReference type="NCBI Taxonomy" id="117069"/>
    <lineage>
        <taxon>Eukaryota</taxon>
        <taxon>Fungi</taxon>
        <taxon>Dikarya</taxon>
        <taxon>Basidiomycota</taxon>
        <taxon>Agaricomycotina</taxon>
        <taxon>Agaricomycetes</taxon>
        <taxon>Agaricomycetidae</taxon>
        <taxon>Agaricales</taxon>
        <taxon>Tricholomatineae</taxon>
        <taxon>Lyophyllaceae</taxon>
        <taxon>Sphagnurus</taxon>
    </lineage>
</organism>
<proteinExistence type="predicted"/>
<gene>
    <name evidence="1" type="ORF">H0H81_006371</name>
</gene>
<reference evidence="1" key="2">
    <citation type="submission" date="2021-10" db="EMBL/GenBank/DDBJ databases">
        <title>Phylogenomics reveals ancestral predisposition of the termite-cultivated fungus Termitomyces towards a domesticated lifestyle.</title>
        <authorList>
            <person name="Auxier B."/>
            <person name="Grum-Grzhimaylo A."/>
            <person name="Cardenas M.E."/>
            <person name="Lodge J.D."/>
            <person name="Laessoe T."/>
            <person name="Pedersen O."/>
            <person name="Smith M.E."/>
            <person name="Kuyper T.W."/>
            <person name="Franco-Molano E.A."/>
            <person name="Baroni T.J."/>
            <person name="Aanen D.K."/>
        </authorList>
    </citation>
    <scope>NUCLEOTIDE SEQUENCE</scope>
    <source>
        <strain evidence="1">D49</strain>
    </source>
</reference>
<dbReference type="Proteomes" id="UP000717328">
    <property type="component" value="Unassembled WGS sequence"/>
</dbReference>
<dbReference type="AlphaFoldDB" id="A0A9P7KIY1"/>
<comment type="caution">
    <text evidence="1">The sequence shown here is derived from an EMBL/GenBank/DDBJ whole genome shotgun (WGS) entry which is preliminary data.</text>
</comment>
<reference evidence="1" key="1">
    <citation type="submission" date="2021-02" db="EMBL/GenBank/DDBJ databases">
        <authorList>
            <person name="Nieuwenhuis M."/>
            <person name="Van De Peppel L.J.J."/>
        </authorList>
    </citation>
    <scope>NUCLEOTIDE SEQUENCE</scope>
    <source>
        <strain evidence="1">D49</strain>
    </source>
</reference>
<evidence type="ECO:0000313" key="1">
    <source>
        <dbReference type="EMBL" id="KAG5652078.1"/>
    </source>
</evidence>
<protein>
    <submittedName>
        <fullName evidence="1">Uncharacterized protein</fullName>
    </submittedName>
</protein>
<dbReference type="EMBL" id="JABCKI010000164">
    <property type="protein sequence ID" value="KAG5652078.1"/>
    <property type="molecule type" value="Genomic_DNA"/>
</dbReference>
<name>A0A9P7KIY1_9AGAR</name>
<accession>A0A9P7KIY1</accession>
<evidence type="ECO:0000313" key="2">
    <source>
        <dbReference type="Proteomes" id="UP000717328"/>
    </source>
</evidence>